<accession>A0A9X2IFI1</accession>
<evidence type="ECO:0000259" key="1">
    <source>
        <dbReference type="PROSITE" id="PS51186"/>
    </source>
</evidence>
<dbReference type="InterPro" id="IPR000182">
    <property type="entry name" value="GNAT_dom"/>
</dbReference>
<dbReference type="EMBL" id="JAMOIL010000014">
    <property type="protein sequence ID" value="MCM0621098.1"/>
    <property type="molecule type" value="Genomic_DNA"/>
</dbReference>
<dbReference type="SUPFAM" id="SSF55729">
    <property type="entry name" value="Acyl-CoA N-acyltransferases (Nat)"/>
    <property type="match status" value="1"/>
</dbReference>
<keyword evidence="3" id="KW-1185">Reference proteome</keyword>
<dbReference type="PANTHER" id="PTHR43792:SF1">
    <property type="entry name" value="N-ACETYLTRANSFERASE DOMAIN-CONTAINING PROTEIN"/>
    <property type="match status" value="1"/>
</dbReference>
<dbReference type="Gene3D" id="3.40.630.30">
    <property type="match status" value="1"/>
</dbReference>
<name>A0A9X2IFI1_9ACTN</name>
<dbReference type="Proteomes" id="UP001139485">
    <property type="component" value="Unassembled WGS sequence"/>
</dbReference>
<gene>
    <name evidence="2" type="ORF">M8330_12430</name>
</gene>
<feature type="domain" description="N-acetyltransferase" evidence="1">
    <location>
        <begin position="7"/>
        <end position="164"/>
    </location>
</feature>
<comment type="caution">
    <text evidence="2">The sequence shown here is derived from an EMBL/GenBank/DDBJ whole genome shotgun (WGS) entry which is preliminary data.</text>
</comment>
<evidence type="ECO:0000313" key="3">
    <source>
        <dbReference type="Proteomes" id="UP001139485"/>
    </source>
</evidence>
<dbReference type="PANTHER" id="PTHR43792">
    <property type="entry name" value="GNAT FAMILY, PUTATIVE (AFU_ORTHOLOGUE AFUA_3G00765)-RELATED-RELATED"/>
    <property type="match status" value="1"/>
</dbReference>
<sequence length="175" mass="18275">MLRTERLALPLWSAQDVAALRAGRRHPDWHPDFPRRDDQDAAVLWVEGDGWGPRSIVRGRTVLGSIGCFGPPEPHAGDAVLETEVGYGLVDEAHGYGFASEALAGLTAAVDALGASGALPGGVRLRAAVRPENAASLKVLARCGFTGLRGSDEDGHLVMLRPVPPAAAVRDAGAS</sequence>
<evidence type="ECO:0000313" key="2">
    <source>
        <dbReference type="EMBL" id="MCM0621098.1"/>
    </source>
</evidence>
<reference evidence="2" key="1">
    <citation type="submission" date="2022-05" db="EMBL/GenBank/DDBJ databases">
        <authorList>
            <person name="Tuo L."/>
        </authorList>
    </citation>
    <scope>NUCLEOTIDE SEQUENCE</scope>
    <source>
        <strain evidence="2">BSK12Z-4</strain>
    </source>
</reference>
<organism evidence="2 3">
    <name type="scientific">Nocardioides bruguierae</name>
    <dbReference type="NCBI Taxonomy" id="2945102"/>
    <lineage>
        <taxon>Bacteria</taxon>
        <taxon>Bacillati</taxon>
        <taxon>Actinomycetota</taxon>
        <taxon>Actinomycetes</taxon>
        <taxon>Propionibacteriales</taxon>
        <taxon>Nocardioidaceae</taxon>
        <taxon>Nocardioides</taxon>
    </lineage>
</organism>
<dbReference type="InterPro" id="IPR016181">
    <property type="entry name" value="Acyl_CoA_acyltransferase"/>
</dbReference>
<dbReference type="RefSeq" id="WP_250827584.1">
    <property type="nucleotide sequence ID" value="NZ_JAMOIL010000014.1"/>
</dbReference>
<dbReference type="InterPro" id="IPR051531">
    <property type="entry name" value="N-acetyltransferase"/>
</dbReference>
<dbReference type="Pfam" id="PF13302">
    <property type="entry name" value="Acetyltransf_3"/>
    <property type="match status" value="1"/>
</dbReference>
<dbReference type="GO" id="GO:0016747">
    <property type="term" value="F:acyltransferase activity, transferring groups other than amino-acyl groups"/>
    <property type="evidence" value="ECO:0007669"/>
    <property type="project" value="InterPro"/>
</dbReference>
<dbReference type="AlphaFoldDB" id="A0A9X2IFI1"/>
<proteinExistence type="predicted"/>
<dbReference type="PROSITE" id="PS51186">
    <property type="entry name" value="GNAT"/>
    <property type="match status" value="1"/>
</dbReference>
<protein>
    <submittedName>
        <fullName evidence="2">GNAT family N-acetyltransferase</fullName>
    </submittedName>
</protein>